<evidence type="ECO:0000313" key="1">
    <source>
        <dbReference type="EMBL" id="KGJ70018.1"/>
    </source>
</evidence>
<evidence type="ECO:0008006" key="3">
    <source>
        <dbReference type="Google" id="ProtNLM"/>
    </source>
</evidence>
<dbReference type="Proteomes" id="UP000024900">
    <property type="component" value="Unassembled WGS sequence"/>
</dbReference>
<protein>
    <recommendedName>
        <fullName evidence="3">Bacteriophage tail tape measure C-terminal domain-containing protein</fullName>
    </recommendedName>
</protein>
<accession>A0A837CM01</accession>
<proteinExistence type="predicted"/>
<name>A0A837CM01_9BRAD</name>
<dbReference type="AlphaFoldDB" id="A0A837CM01"/>
<dbReference type="EMBL" id="ADOU02000004">
    <property type="protein sequence ID" value="KGJ70018.1"/>
    <property type="molecule type" value="Genomic_DNA"/>
</dbReference>
<reference evidence="1 2" key="1">
    <citation type="journal article" date="2014" name="BMC Genomics">
        <title>Comparative genomics of Bradyrhizobium japonicum CPAC 15 and Bradyrhizobium diazoefficiens CPAC 7: elite model strains for understanding symbiotic performance with soybean.</title>
        <authorList>
            <person name="Siqueira A.F."/>
            <person name="Ormeno-Orrillo E."/>
            <person name="Souza R.C."/>
            <person name="Rodrigues E.P."/>
            <person name="Almeida L.G."/>
            <person name="Barcellos F.G."/>
            <person name="Batista J.S."/>
            <person name="Nakatami A.S."/>
            <person name="Martinez-Romero E."/>
            <person name="Vasconcelos A.T."/>
            <person name="Hungria M."/>
        </authorList>
    </citation>
    <scope>NUCLEOTIDE SEQUENCE [LARGE SCALE GENOMIC DNA]</scope>
    <source>
        <strain evidence="1 2">SEMIA 5080</strain>
    </source>
</reference>
<organism evidence="1 2">
    <name type="scientific">Bradyrhizobium diazoefficiens SEMIA 5080</name>
    <dbReference type="NCBI Taxonomy" id="754504"/>
    <lineage>
        <taxon>Bacteria</taxon>
        <taxon>Pseudomonadati</taxon>
        <taxon>Pseudomonadota</taxon>
        <taxon>Alphaproteobacteria</taxon>
        <taxon>Hyphomicrobiales</taxon>
        <taxon>Nitrobacteraceae</taxon>
        <taxon>Bradyrhizobium</taxon>
    </lineage>
</organism>
<evidence type="ECO:0000313" key="2">
    <source>
        <dbReference type="Proteomes" id="UP000024900"/>
    </source>
</evidence>
<sequence>MSQVVTELVIDSDTSGADRFSQAMDQAGSSASSAQASAAQMTLAIAGVGIAVAGAIAGLRSFVNYVGEQTQQLVDLSDGAERAGMSVKEFQQTLYAARAAGLSDKDFFSGIDKIGTDLAQASQKVTEFGELFKQNGLSIRQQNGELITTKQALTEIMGLMQSASPQVSQRITEIAGVSRSWIPFLREGAEQFEAMKQKAADLGIIINDDTIAKAREFNSEWKAAVAGWDLQFKASLADLLPLLVKLAEYSVKALDAIGGIYGFFSRLVTPVDQQTVSQLNDTVNQVYGLVEVMQRLGDQSFRAKSLKGALGLPEEADLAQVMNYLDQIQKRYDGLANAPQRIRVTPDYSTVLPNMAGKSDIDKVTDAVERQIAKLQADAEAAGQGAGELERLRVEAQLYAAAERAGVTDTEKFAERFYDLAARAGQAADALAKAKVAAELKFGGNTAFLSDSDVQIAARLKDIYPDVATALNSAEAAQMRFNSSARSLSSAIENDMVSGLTDIATGAKTAGQGAADMATAFEKAITQMIIKIAIVEPLMRSFQSEFSGLGLSGGTGAPLNILPSATGNVFASGEVVPFALGGVPDLVSSPTVAPMALFGEAGEEAIMPLRRGADGRLGVAAAGGAAAPQVNVTLIESPNAQGSVTQQPNNSGGIDIEVAIAQINAKSLATPGGINNRVMTDQFGLRQSVARR</sequence>
<dbReference type="RefSeq" id="WP_028174117.1">
    <property type="nucleotide sequence ID" value="NZ_ADOU02000004.1"/>
</dbReference>
<comment type="caution">
    <text evidence="1">The sequence shown here is derived from an EMBL/GenBank/DDBJ whole genome shotgun (WGS) entry which is preliminary data.</text>
</comment>
<gene>
    <name evidence="1" type="ORF">BJA5080_04216</name>
</gene>